<organism evidence="1 2">
    <name type="scientific">Xanthocytophaga flava</name>
    <dbReference type="NCBI Taxonomy" id="3048013"/>
    <lineage>
        <taxon>Bacteria</taxon>
        <taxon>Pseudomonadati</taxon>
        <taxon>Bacteroidota</taxon>
        <taxon>Cytophagia</taxon>
        <taxon>Cytophagales</taxon>
        <taxon>Rhodocytophagaceae</taxon>
        <taxon>Xanthocytophaga</taxon>
    </lineage>
</organism>
<dbReference type="Proteomes" id="UP001241110">
    <property type="component" value="Unassembled WGS sequence"/>
</dbReference>
<name>A0AAE3QW93_9BACT</name>
<accession>A0AAE3QW93</accession>
<dbReference type="Pfam" id="PF09234">
    <property type="entry name" value="DUF1963"/>
    <property type="match status" value="1"/>
</dbReference>
<dbReference type="Gene3D" id="2.30.320.10">
    <property type="entry name" value="YwqG-like"/>
    <property type="match status" value="1"/>
</dbReference>
<protein>
    <submittedName>
        <fullName evidence="1">DUF1963 domain-containing protein</fullName>
    </submittedName>
</protein>
<dbReference type="SUPFAM" id="SSF103032">
    <property type="entry name" value="Hypothetical protein YwqG"/>
    <property type="match status" value="1"/>
</dbReference>
<reference evidence="1" key="1">
    <citation type="submission" date="2023-05" db="EMBL/GenBank/DDBJ databases">
        <authorList>
            <person name="Zhang X."/>
        </authorList>
    </citation>
    <scope>NUCLEOTIDE SEQUENCE</scope>
    <source>
        <strain evidence="1">YF14B1</strain>
    </source>
</reference>
<proteinExistence type="predicted"/>
<gene>
    <name evidence="1" type="ORF">QNI16_28085</name>
</gene>
<evidence type="ECO:0000313" key="2">
    <source>
        <dbReference type="Proteomes" id="UP001241110"/>
    </source>
</evidence>
<dbReference type="AlphaFoldDB" id="A0AAE3QW93"/>
<dbReference type="InterPro" id="IPR035948">
    <property type="entry name" value="YwqG-like_sf"/>
</dbReference>
<dbReference type="RefSeq" id="WP_313985616.1">
    <property type="nucleotide sequence ID" value="NZ_JASJOS010000014.1"/>
</dbReference>
<comment type="caution">
    <text evidence="1">The sequence shown here is derived from an EMBL/GenBank/DDBJ whole genome shotgun (WGS) entry which is preliminary data.</text>
</comment>
<sequence length="272" mass="31031">MASVPLDAATDCIRHYSWKADIQSVIQALKPTIVLSEAGQPKFGQSKFRGLPDIPDNMILDIGREDNFLFQLNFSEIAPFDSQSLLPTEGMLYAFLKGLQSNGAYPDAKEDLKLIYIPESIQSNRSTDGKRMSFEISHTLPGYKSSEYEKLNLGEDFDTLQKVARSIQEIDGSDDYSSNLLGHPQQTQYNPWFYHFRQNIWKLHGRAPSDPEKYKVWNEKYDSEMKTLNDSHVLLYQGATPFKSLAILYIGISKEDLENRNFSAAFYDIQST</sequence>
<evidence type="ECO:0000313" key="1">
    <source>
        <dbReference type="EMBL" id="MDJ1484390.1"/>
    </source>
</evidence>
<dbReference type="EMBL" id="JASJOS010000014">
    <property type="protein sequence ID" value="MDJ1484390.1"/>
    <property type="molecule type" value="Genomic_DNA"/>
</dbReference>
<dbReference type="InterPro" id="IPR015315">
    <property type="entry name" value="DUF1963"/>
</dbReference>